<comment type="catalytic activity">
    <reaction evidence="8">
        <text>RNA(n) + a ribonucleoside 5'-triphosphate = RNA(n+1) + diphosphate</text>
        <dbReference type="Rhea" id="RHEA:21248"/>
        <dbReference type="Rhea" id="RHEA-COMP:14527"/>
        <dbReference type="Rhea" id="RHEA-COMP:17342"/>
        <dbReference type="ChEBI" id="CHEBI:33019"/>
        <dbReference type="ChEBI" id="CHEBI:61557"/>
        <dbReference type="ChEBI" id="CHEBI:140395"/>
        <dbReference type="EC" id="2.7.7.6"/>
    </reaction>
</comment>
<evidence type="ECO:0000256" key="7">
    <source>
        <dbReference type="ARBA" id="ARBA00023163"/>
    </source>
</evidence>
<keyword evidence="3 8" id="KW-0808">Transferase</keyword>
<dbReference type="STRING" id="294671.YLM1_0838"/>
<dbReference type="GO" id="GO:0003899">
    <property type="term" value="F:DNA-directed RNA polymerase activity"/>
    <property type="evidence" value="ECO:0007669"/>
    <property type="project" value="UniProtKB-UniRule"/>
</dbReference>
<dbReference type="OrthoDB" id="129238at2157"/>
<protein>
    <recommendedName>
        <fullName evidence="8">DNA-directed RNA polymerase subunit Rpo12</fullName>
        <ecNumber evidence="8">2.7.7.6</ecNumber>
    </recommendedName>
    <alternativeName>
        <fullName evidence="8">DNA-directed RNA polymerase subunit P</fullName>
    </alternativeName>
</protein>
<dbReference type="InterPro" id="IPR029040">
    <property type="entry name" value="RPABC4/Spt4"/>
</dbReference>
<name>A0A126R183_METOL</name>
<dbReference type="Proteomes" id="UP000066376">
    <property type="component" value="Chromosome"/>
</dbReference>
<sequence>MYKCPECGTEVDHKGYMENKCPKCRYRILFKKVPEVRKIVKAR</sequence>
<dbReference type="InterPro" id="IPR023464">
    <property type="entry name" value="Rpo12"/>
</dbReference>
<gene>
    <name evidence="8" type="primary">rpo12</name>
    <name evidence="8" type="synonym">rpoP</name>
    <name evidence="9" type="ORF">YLM1_0838</name>
</gene>
<keyword evidence="4 8" id="KW-0548">Nucleotidyltransferase</keyword>
<evidence type="ECO:0000256" key="6">
    <source>
        <dbReference type="ARBA" id="ARBA00022833"/>
    </source>
</evidence>
<comment type="subcellular location">
    <subcellularLocation>
        <location evidence="8">Cytoplasm</location>
    </subcellularLocation>
</comment>
<evidence type="ECO:0000256" key="2">
    <source>
        <dbReference type="ARBA" id="ARBA00022490"/>
    </source>
</evidence>
<reference evidence="9 10" key="1">
    <citation type="journal article" date="2016" name="Genome Announc.">
        <title>Draft Genome Sequence of the Rumen Methanogen Methanobrevibacter olleyae YLM1.</title>
        <authorList>
            <person name="Kelly W.J."/>
            <person name="Li D."/>
            <person name="Lambie S.C."/>
            <person name="Cox F."/>
            <person name="Attwood G.T."/>
            <person name="Altermann E."/>
            <person name="Leahy S.C."/>
        </authorList>
    </citation>
    <scope>NUCLEOTIDE SEQUENCE [LARGE SCALE GENOMIC DNA]</scope>
    <source>
        <strain evidence="9 10">YLM1</strain>
    </source>
</reference>
<evidence type="ECO:0000256" key="4">
    <source>
        <dbReference type="ARBA" id="ARBA00022695"/>
    </source>
</evidence>
<reference evidence="10" key="2">
    <citation type="submission" date="2016-02" db="EMBL/GenBank/DDBJ databases">
        <title>The draft genome sequence of the rumen methanogen Methanobrevibacter olleyae YLM1.</title>
        <authorList>
            <consortium name="New Zealand Agricultural Greenhouse Gas Research Centre/Pastoral Greenhouse Gas Research Consortium"/>
            <person name="Kelly W.J."/>
            <person name="Li D."/>
            <person name="Lambie S.C."/>
            <person name="Attwood G.T."/>
            <person name="Altermann E."/>
            <person name="Leahy S.C."/>
        </authorList>
    </citation>
    <scope>NUCLEOTIDE SEQUENCE [LARGE SCALE GENOMIC DNA]</scope>
    <source>
        <strain evidence="10">YLM1</strain>
    </source>
</reference>
<dbReference type="AlphaFoldDB" id="A0A126R183"/>
<dbReference type="RefSeq" id="WP_067146611.1">
    <property type="nucleotide sequence ID" value="NZ_CP014265.1"/>
</dbReference>
<dbReference type="GO" id="GO:0008270">
    <property type="term" value="F:zinc ion binding"/>
    <property type="evidence" value="ECO:0007669"/>
    <property type="project" value="UniProtKB-UniRule"/>
</dbReference>
<keyword evidence="5 8" id="KW-0479">Metal-binding</keyword>
<keyword evidence="6 8" id="KW-0862">Zinc</keyword>
<proteinExistence type="inferred from homology"/>
<accession>A0A126R183</accession>
<evidence type="ECO:0000256" key="3">
    <source>
        <dbReference type="ARBA" id="ARBA00022679"/>
    </source>
</evidence>
<organism evidence="9 10">
    <name type="scientific">Methanobrevibacter olleyae</name>
    <dbReference type="NCBI Taxonomy" id="294671"/>
    <lineage>
        <taxon>Archaea</taxon>
        <taxon>Methanobacteriati</taxon>
        <taxon>Methanobacteriota</taxon>
        <taxon>Methanomada group</taxon>
        <taxon>Methanobacteria</taxon>
        <taxon>Methanobacteriales</taxon>
        <taxon>Methanobacteriaceae</taxon>
        <taxon>Methanobrevibacter</taxon>
    </lineage>
</organism>
<dbReference type="GeneID" id="28489135"/>
<evidence type="ECO:0000256" key="1">
    <source>
        <dbReference type="ARBA" id="ARBA00022478"/>
    </source>
</evidence>
<keyword evidence="10" id="KW-1185">Reference proteome</keyword>
<keyword evidence="7 8" id="KW-0804">Transcription</keyword>
<comment type="similarity">
    <text evidence="8">Belongs to the archaeal Rpo12/eukaryotic RPC10 RNA polymerase subunit family.</text>
</comment>
<dbReference type="NCBIfam" id="NF001605">
    <property type="entry name" value="PRK00398.1-2"/>
    <property type="match status" value="1"/>
</dbReference>
<dbReference type="GO" id="GO:0005737">
    <property type="term" value="C:cytoplasm"/>
    <property type="evidence" value="ECO:0007669"/>
    <property type="project" value="UniProtKB-SubCell"/>
</dbReference>
<keyword evidence="2 8" id="KW-0963">Cytoplasm</keyword>
<dbReference type="GO" id="GO:0003677">
    <property type="term" value="F:DNA binding"/>
    <property type="evidence" value="ECO:0007669"/>
    <property type="project" value="InterPro"/>
</dbReference>
<feature type="binding site" evidence="8">
    <location>
        <position position="24"/>
    </location>
    <ligand>
        <name>Zn(2+)</name>
        <dbReference type="ChEBI" id="CHEBI:29105"/>
    </ligand>
</feature>
<keyword evidence="1 8" id="KW-0240">DNA-directed RNA polymerase</keyword>
<dbReference type="KEGG" id="mol:YLM1_0838"/>
<evidence type="ECO:0000313" key="10">
    <source>
        <dbReference type="Proteomes" id="UP000066376"/>
    </source>
</evidence>
<comment type="function">
    <text evidence="8">DNA-dependent RNA polymerase (RNAP) catalyzes the transcription of DNA into RNA using the four ribonucleoside triphosphates as substrates.</text>
</comment>
<evidence type="ECO:0000256" key="5">
    <source>
        <dbReference type="ARBA" id="ARBA00022723"/>
    </source>
</evidence>
<comment type="cofactor">
    <cofactor evidence="8">
        <name>Zn(2+)</name>
        <dbReference type="ChEBI" id="CHEBI:29105"/>
    </cofactor>
    <text evidence="8">Binds 1 zinc ion.</text>
</comment>
<dbReference type="GO" id="GO:0000428">
    <property type="term" value="C:DNA-directed RNA polymerase complex"/>
    <property type="evidence" value="ECO:0007669"/>
    <property type="project" value="UniProtKB-KW"/>
</dbReference>
<comment type="subunit">
    <text evidence="8">Part of the RNA polymerase complex.</text>
</comment>
<feature type="binding site" evidence="8">
    <location>
        <position position="21"/>
    </location>
    <ligand>
        <name>Zn(2+)</name>
        <dbReference type="ChEBI" id="CHEBI:29105"/>
    </ligand>
</feature>
<dbReference type="EC" id="2.7.7.6" evidence="8"/>
<dbReference type="GO" id="GO:0006351">
    <property type="term" value="P:DNA-templated transcription"/>
    <property type="evidence" value="ECO:0007669"/>
    <property type="project" value="UniProtKB-UniRule"/>
</dbReference>
<dbReference type="PATRIC" id="fig|294671.3.peg.877"/>
<feature type="binding site" evidence="8">
    <location>
        <position position="7"/>
    </location>
    <ligand>
        <name>Zn(2+)</name>
        <dbReference type="ChEBI" id="CHEBI:29105"/>
    </ligand>
</feature>
<dbReference type="Gene3D" id="2.20.28.30">
    <property type="entry name" value="RNA polymerase ii, chain L"/>
    <property type="match status" value="1"/>
</dbReference>
<dbReference type="EMBL" id="CP014265">
    <property type="protein sequence ID" value="AMK15395.1"/>
    <property type="molecule type" value="Genomic_DNA"/>
</dbReference>
<dbReference type="InterPro" id="IPR006591">
    <property type="entry name" value="RNAP_P/RPABC4"/>
</dbReference>
<evidence type="ECO:0000313" key="9">
    <source>
        <dbReference type="EMBL" id="AMK15395.1"/>
    </source>
</evidence>
<dbReference type="HAMAP" id="MF_00615">
    <property type="entry name" value="RNApol_arch_Rpo12"/>
    <property type="match status" value="1"/>
</dbReference>
<dbReference type="SUPFAM" id="SSF63393">
    <property type="entry name" value="RNA polymerase subunits"/>
    <property type="match status" value="1"/>
</dbReference>
<evidence type="ECO:0000256" key="8">
    <source>
        <dbReference type="HAMAP-Rule" id="MF_00615"/>
    </source>
</evidence>
<dbReference type="SMART" id="SM00659">
    <property type="entry name" value="RPOLCX"/>
    <property type="match status" value="1"/>
</dbReference>